<proteinExistence type="predicted"/>
<dbReference type="AlphaFoldDB" id="A0A0K2T1B9"/>
<reference evidence="1" key="1">
    <citation type="submission" date="2014-05" db="EMBL/GenBank/DDBJ databases">
        <authorList>
            <person name="Chronopoulou M."/>
        </authorList>
    </citation>
    <scope>NUCLEOTIDE SEQUENCE</scope>
    <source>
        <tissue evidence="1">Whole organism</tissue>
    </source>
</reference>
<dbReference type="EMBL" id="HACA01002467">
    <property type="protein sequence ID" value="CDW19828.1"/>
    <property type="molecule type" value="Transcribed_RNA"/>
</dbReference>
<name>A0A0K2T1B9_LEPSM</name>
<evidence type="ECO:0000313" key="1">
    <source>
        <dbReference type="EMBL" id="CDW19828.1"/>
    </source>
</evidence>
<organism evidence="1">
    <name type="scientific">Lepeophtheirus salmonis</name>
    <name type="common">Salmon louse</name>
    <name type="synonym">Caligus salmonis</name>
    <dbReference type="NCBI Taxonomy" id="72036"/>
    <lineage>
        <taxon>Eukaryota</taxon>
        <taxon>Metazoa</taxon>
        <taxon>Ecdysozoa</taxon>
        <taxon>Arthropoda</taxon>
        <taxon>Crustacea</taxon>
        <taxon>Multicrustacea</taxon>
        <taxon>Hexanauplia</taxon>
        <taxon>Copepoda</taxon>
        <taxon>Siphonostomatoida</taxon>
        <taxon>Caligidae</taxon>
        <taxon>Lepeophtheirus</taxon>
    </lineage>
</organism>
<sequence>TPSLSLFRFHKNIYTKRIFYPHLNYHLWLNQNSLRNSTLISFINCERSIINCDENHVQFGHVKKTLNQHCIPTHLKENSLAVMTFHYISFDKGGGREGHCQEH</sequence>
<accession>A0A0K2T1B9</accession>
<feature type="non-terminal residue" evidence="1">
    <location>
        <position position="1"/>
    </location>
</feature>
<protein>
    <submittedName>
        <fullName evidence="1">Uncharacterized protein</fullName>
    </submittedName>
</protein>